<comment type="caution">
    <text evidence="6">The sequence shown here is derived from an EMBL/GenBank/DDBJ whole genome shotgun (WGS) entry which is preliminary data.</text>
</comment>
<keyword evidence="7" id="KW-1185">Reference proteome</keyword>
<dbReference type="CDD" id="cd01392">
    <property type="entry name" value="HTH_LacI"/>
    <property type="match status" value="1"/>
</dbReference>
<evidence type="ECO:0000256" key="1">
    <source>
        <dbReference type="ARBA" id="ARBA00022491"/>
    </source>
</evidence>
<dbReference type="PANTHER" id="PTHR30146:SF148">
    <property type="entry name" value="HTH-TYPE TRANSCRIPTIONAL REPRESSOR PURR-RELATED"/>
    <property type="match status" value="1"/>
</dbReference>
<dbReference type="AlphaFoldDB" id="A0A2P7BGW1"/>
<dbReference type="OrthoDB" id="8433438at2"/>
<dbReference type="GO" id="GO:0000976">
    <property type="term" value="F:transcription cis-regulatory region binding"/>
    <property type="evidence" value="ECO:0007669"/>
    <property type="project" value="TreeGrafter"/>
</dbReference>
<dbReference type="Pfam" id="PF00356">
    <property type="entry name" value="LacI"/>
    <property type="match status" value="1"/>
</dbReference>
<dbReference type="CDD" id="cd06267">
    <property type="entry name" value="PBP1_LacI_sugar_binding-like"/>
    <property type="match status" value="1"/>
</dbReference>
<dbReference type="SMART" id="SM00354">
    <property type="entry name" value="HTH_LACI"/>
    <property type="match status" value="1"/>
</dbReference>
<reference evidence="7" key="1">
    <citation type="submission" date="2017-11" db="EMBL/GenBank/DDBJ databases">
        <authorList>
            <person name="Kuznetsova I."/>
            <person name="Sazanova A."/>
            <person name="Chirak E."/>
            <person name="Safronova V."/>
            <person name="Willems A."/>
        </authorList>
    </citation>
    <scope>NUCLEOTIDE SEQUENCE [LARGE SCALE GENOMIC DNA]</scope>
    <source>
        <strain evidence="7">STM 196</strain>
    </source>
</reference>
<dbReference type="GO" id="GO:0003700">
    <property type="term" value="F:DNA-binding transcription factor activity"/>
    <property type="evidence" value="ECO:0007669"/>
    <property type="project" value="TreeGrafter"/>
</dbReference>
<evidence type="ECO:0000259" key="5">
    <source>
        <dbReference type="PROSITE" id="PS50932"/>
    </source>
</evidence>
<sequence>MATIADVARIAGVSQSTVSHVINGTRFVKPETEQAVRDAVARTGYTPNTLARALARSSSNSVGIAISAISNPYFADIIRAVESECAACGMTVFLADTHDTPEKELEVVQALHQLRVDGIIIAPCSTEGSGALRYLEDHGIPTVLVDRLASTKFDQVGVQNAKSMEVLVEHLVELGHTRIGMIPGHTGFATTLERIDGFVNAARHAKLQASECTVARSSNDVDSAARATIEMMSRAVCPTALVAGNNMTTIGIMRGLKSLGKHVPDDIALVGFDDFEWADCFEPRLTVIAQPCIELGRRSAKLLLDRIKDPGKTPKTIRVKTSFIVRNSCGSANR</sequence>
<dbReference type="InterPro" id="IPR010982">
    <property type="entry name" value="Lambda_DNA-bd_dom_sf"/>
</dbReference>
<dbReference type="Proteomes" id="UP000241444">
    <property type="component" value="Unassembled WGS sequence"/>
</dbReference>
<dbReference type="PANTHER" id="PTHR30146">
    <property type="entry name" value="LACI-RELATED TRANSCRIPTIONAL REPRESSOR"/>
    <property type="match status" value="1"/>
</dbReference>
<gene>
    <name evidence="6" type="ORF">CU102_19535</name>
</gene>
<dbReference type="SUPFAM" id="SSF47413">
    <property type="entry name" value="lambda repressor-like DNA-binding domains"/>
    <property type="match status" value="1"/>
</dbReference>
<dbReference type="PRINTS" id="PR00036">
    <property type="entry name" value="HTHLACI"/>
</dbReference>
<dbReference type="PROSITE" id="PS00356">
    <property type="entry name" value="HTH_LACI_1"/>
    <property type="match status" value="1"/>
</dbReference>
<evidence type="ECO:0000313" key="6">
    <source>
        <dbReference type="EMBL" id="PSH65687.1"/>
    </source>
</evidence>
<dbReference type="Gene3D" id="1.10.260.40">
    <property type="entry name" value="lambda repressor-like DNA-binding domains"/>
    <property type="match status" value="1"/>
</dbReference>
<evidence type="ECO:0000256" key="3">
    <source>
        <dbReference type="ARBA" id="ARBA00023125"/>
    </source>
</evidence>
<proteinExistence type="predicted"/>
<dbReference type="PROSITE" id="PS50932">
    <property type="entry name" value="HTH_LACI_2"/>
    <property type="match status" value="1"/>
</dbReference>
<evidence type="ECO:0000256" key="2">
    <source>
        <dbReference type="ARBA" id="ARBA00023015"/>
    </source>
</evidence>
<accession>A0A2P7BGW1</accession>
<dbReference type="InterPro" id="IPR000843">
    <property type="entry name" value="HTH_LacI"/>
</dbReference>
<dbReference type="Pfam" id="PF13377">
    <property type="entry name" value="Peripla_BP_3"/>
    <property type="match status" value="1"/>
</dbReference>
<protein>
    <submittedName>
        <fullName evidence="6">LacI family transcriptional regulator</fullName>
    </submittedName>
</protein>
<dbReference type="EMBL" id="PGGO01000016">
    <property type="protein sequence ID" value="PSH65687.1"/>
    <property type="molecule type" value="Genomic_DNA"/>
</dbReference>
<dbReference type="InterPro" id="IPR028082">
    <property type="entry name" value="Peripla_BP_I"/>
</dbReference>
<dbReference type="SUPFAM" id="SSF53822">
    <property type="entry name" value="Periplasmic binding protein-like I"/>
    <property type="match status" value="1"/>
</dbReference>
<keyword evidence="3" id="KW-0238">DNA-binding</keyword>
<evidence type="ECO:0000256" key="4">
    <source>
        <dbReference type="ARBA" id="ARBA00023163"/>
    </source>
</evidence>
<dbReference type="RefSeq" id="WP_106712783.1">
    <property type="nucleotide sequence ID" value="NZ_PGGO01000016.1"/>
</dbReference>
<dbReference type="Gene3D" id="3.40.50.2300">
    <property type="match status" value="2"/>
</dbReference>
<organism evidence="6 7">
    <name type="scientific">Phyllobacterium brassicacearum</name>
    <dbReference type="NCBI Taxonomy" id="314235"/>
    <lineage>
        <taxon>Bacteria</taxon>
        <taxon>Pseudomonadati</taxon>
        <taxon>Pseudomonadota</taxon>
        <taxon>Alphaproteobacteria</taxon>
        <taxon>Hyphomicrobiales</taxon>
        <taxon>Phyllobacteriaceae</taxon>
        <taxon>Phyllobacterium</taxon>
    </lineage>
</organism>
<keyword evidence="2" id="KW-0805">Transcription regulation</keyword>
<evidence type="ECO:0000313" key="7">
    <source>
        <dbReference type="Proteomes" id="UP000241444"/>
    </source>
</evidence>
<keyword evidence="1" id="KW-0678">Repressor</keyword>
<dbReference type="InterPro" id="IPR046335">
    <property type="entry name" value="LacI/GalR-like_sensor"/>
</dbReference>
<feature type="domain" description="HTH lacI-type" evidence="5">
    <location>
        <begin position="2"/>
        <end position="56"/>
    </location>
</feature>
<keyword evidence="4" id="KW-0804">Transcription</keyword>
<name>A0A2P7BGW1_9HYPH</name>